<reference evidence="2" key="2">
    <citation type="submission" date="2013-04" db="EMBL/GenBank/DDBJ databases">
        <title>Bisphenol A degrading Sphingobium sp. strain BiD32.</title>
        <authorList>
            <person name="Nielsen J.L."/>
            <person name="Zhou N.A."/>
            <person name="Kjeldal H."/>
        </authorList>
    </citation>
    <scope>NUCLEOTIDE SEQUENCE [LARGE SCALE GENOMIC DNA]</scope>
    <source>
        <strain evidence="2">BiD32</strain>
    </source>
</reference>
<sequence length="335" mass="35475">MFDLKPGVHFHEPYPIRAQAFRSVGDEFDRACADIVHCLGGADGGGTDGFAGGGVHAGRGRFLDHLLVAALERAVALEQVDDIAMAVAKDLHLDMAWVGDPFFEQDMVIAEAGRGLALAGGERVGEIGGSIDLAHPLAAAARDRLDKDGVADGVGLGREMGGRLVRAEIARRGGNARILHQLLGRIFQAHGGDGGWIGTDPDEACVDDRLGEFRVFGQEAIAGVDRLRAGLLGGGDDAVTQQIGFAHWRRADMDGFVGGTDMERSCIGVRIDSDGADAHRACGADDTAGDFAAIGDEEGFKHRDLPIRHAELVSASIWRQARCCDGKATVRLYSE</sequence>
<dbReference type="AntiFam" id="ANF00133">
    <property type="entry name" value="Shadow ORF (opposite mccA)"/>
</dbReference>
<dbReference type="AlphaFoldDB" id="N1MUJ0"/>
<accession>N1MUJ0</accession>
<dbReference type="EMBL" id="CAVK010000166">
    <property type="protein sequence ID" value="CCW19023.1"/>
    <property type="molecule type" value="Genomic_DNA"/>
</dbReference>
<name>N1MUJ0_9SPHN</name>
<keyword evidence="2" id="KW-1185">Reference proteome</keyword>
<gene>
    <name evidence="1" type="ORF">EBBID32_33820</name>
</gene>
<protein>
    <submittedName>
        <fullName evidence="1">Uncharacterized protein</fullName>
    </submittedName>
</protein>
<dbReference type="Proteomes" id="UP000013201">
    <property type="component" value="Unassembled WGS sequence"/>
</dbReference>
<proteinExistence type="predicted"/>
<comment type="caution">
    <text evidence="1">The sequence shown here is derived from an EMBL/GenBank/DDBJ whole genome shotgun (WGS) entry which is preliminary data.</text>
</comment>
<reference evidence="1 2" key="1">
    <citation type="submission" date="2013-03" db="EMBL/GenBank/DDBJ databases">
        <authorList>
            <person name="Le V."/>
        </authorList>
    </citation>
    <scope>NUCLEOTIDE SEQUENCE [LARGE SCALE GENOMIC DNA]</scope>
    <source>
        <strain evidence="1 2">BiD32</strain>
    </source>
</reference>
<evidence type="ECO:0000313" key="2">
    <source>
        <dbReference type="Proteomes" id="UP000013201"/>
    </source>
</evidence>
<organism evidence="1 2">
    <name type="scientific">Sphingobium indicum BiD32</name>
    <dbReference type="NCBI Taxonomy" id="1301087"/>
    <lineage>
        <taxon>Bacteria</taxon>
        <taxon>Pseudomonadati</taxon>
        <taxon>Pseudomonadota</taxon>
        <taxon>Alphaproteobacteria</taxon>
        <taxon>Sphingomonadales</taxon>
        <taxon>Sphingomonadaceae</taxon>
        <taxon>Sphingobium</taxon>
    </lineage>
</organism>
<evidence type="ECO:0000313" key="1">
    <source>
        <dbReference type="EMBL" id="CCW19023.1"/>
    </source>
</evidence>